<dbReference type="GO" id="GO:0032259">
    <property type="term" value="P:methylation"/>
    <property type="evidence" value="ECO:0007669"/>
    <property type="project" value="UniProtKB-KW"/>
</dbReference>
<dbReference type="InterPro" id="IPR029026">
    <property type="entry name" value="tRNA_m1G_MTases_N"/>
</dbReference>
<evidence type="ECO:0000256" key="3">
    <source>
        <dbReference type="ARBA" id="ARBA00022679"/>
    </source>
</evidence>
<dbReference type="Gene3D" id="3.30.1330.30">
    <property type="match status" value="1"/>
</dbReference>
<sequence>MLSNSASSLLKKLSQKKFRKEYGLFVVEGKKGVHEALDNADVELIIVEESAIDSDMGIIISYADKTDIPVERANKKEAESIKQTETFPGIMAVVGMNEVSIDDMMNADTILLLDRVNDPGNLGTIIRTADWFDIHDIILSEGSVDPYNEKVVRSTMGSIFRTHMYQSEYLVETVEFLKKNGYSIAVLDLEGEDISELPKKGKLALLFGSESHGISDQLLALADASYTISGKGNAESLNLAMSVGITLHQLTH</sequence>
<dbReference type="InterPro" id="IPR029028">
    <property type="entry name" value="Alpha/beta_knot_MTases"/>
</dbReference>
<dbReference type="GO" id="GO:0003723">
    <property type="term" value="F:RNA binding"/>
    <property type="evidence" value="ECO:0007669"/>
    <property type="project" value="InterPro"/>
</dbReference>
<feature type="domain" description="RNA 2-O ribose methyltransferase substrate binding" evidence="4">
    <location>
        <begin position="26"/>
        <end position="100"/>
    </location>
</feature>
<dbReference type="InterPro" id="IPR029064">
    <property type="entry name" value="Ribosomal_eL30-like_sf"/>
</dbReference>
<comment type="caution">
    <text evidence="5">The sequence shown here is derived from an EMBL/GenBank/DDBJ whole genome shotgun (WGS) entry which is preliminary data.</text>
</comment>
<evidence type="ECO:0000256" key="2">
    <source>
        <dbReference type="ARBA" id="ARBA00022603"/>
    </source>
</evidence>
<dbReference type="PANTHER" id="PTHR43191:SF2">
    <property type="entry name" value="RRNA METHYLTRANSFERASE 3, MITOCHONDRIAL"/>
    <property type="match status" value="1"/>
</dbReference>
<dbReference type="GO" id="GO:0006396">
    <property type="term" value="P:RNA processing"/>
    <property type="evidence" value="ECO:0007669"/>
    <property type="project" value="InterPro"/>
</dbReference>
<dbReference type="InterPro" id="IPR053888">
    <property type="entry name" value="MRM3-like_sub_bind"/>
</dbReference>
<name>A0A2M7V5P4_9BACT</name>
<comment type="similarity">
    <text evidence="1">Belongs to the class IV-like SAM-binding methyltransferase superfamily. RNA methyltransferase TrmH family.</text>
</comment>
<dbReference type="SUPFAM" id="SSF55315">
    <property type="entry name" value="L30e-like"/>
    <property type="match status" value="1"/>
</dbReference>
<dbReference type="Proteomes" id="UP000230078">
    <property type="component" value="Unassembled WGS sequence"/>
</dbReference>
<reference evidence="6" key="1">
    <citation type="submission" date="2017-09" db="EMBL/GenBank/DDBJ databases">
        <title>Depth-based differentiation of microbial function through sediment-hosted aquifers and enrichment of novel symbionts in the deep terrestrial subsurface.</title>
        <authorList>
            <person name="Probst A.J."/>
            <person name="Ladd B."/>
            <person name="Jarett J.K."/>
            <person name="Geller-Mcgrath D.E."/>
            <person name="Sieber C.M.K."/>
            <person name="Emerson J.B."/>
            <person name="Anantharaman K."/>
            <person name="Thomas B.C."/>
            <person name="Malmstrom R."/>
            <person name="Stieglmeier M."/>
            <person name="Klingl A."/>
            <person name="Woyke T."/>
            <person name="Ryan C.M."/>
            <person name="Banfield J.F."/>
        </authorList>
    </citation>
    <scope>NUCLEOTIDE SEQUENCE [LARGE SCALE GENOMIC DNA]</scope>
</reference>
<keyword evidence="2" id="KW-0489">Methyltransferase</keyword>
<proteinExistence type="inferred from homology"/>
<accession>A0A2M7V5P4</accession>
<dbReference type="Gene3D" id="3.40.1280.10">
    <property type="match status" value="1"/>
</dbReference>
<evidence type="ECO:0000259" key="4">
    <source>
        <dbReference type="SMART" id="SM00967"/>
    </source>
</evidence>
<dbReference type="EMBL" id="PFPI01000007">
    <property type="protein sequence ID" value="PIZ93915.1"/>
    <property type="molecule type" value="Genomic_DNA"/>
</dbReference>
<dbReference type="PANTHER" id="PTHR43191">
    <property type="entry name" value="RRNA METHYLTRANSFERASE 3"/>
    <property type="match status" value="1"/>
</dbReference>
<organism evidence="5 6">
    <name type="scientific">Candidatus Magasanikbacteria bacterium CG_4_10_14_0_2_um_filter_41_31</name>
    <dbReference type="NCBI Taxonomy" id="1974639"/>
    <lineage>
        <taxon>Bacteria</taxon>
        <taxon>Candidatus Magasanikiibacteriota</taxon>
    </lineage>
</organism>
<evidence type="ECO:0000256" key="1">
    <source>
        <dbReference type="ARBA" id="ARBA00007228"/>
    </source>
</evidence>
<dbReference type="Pfam" id="PF00588">
    <property type="entry name" value="SpoU_methylase"/>
    <property type="match status" value="1"/>
</dbReference>
<dbReference type="InterPro" id="IPR013123">
    <property type="entry name" value="SpoU_subst-bd"/>
</dbReference>
<dbReference type="SUPFAM" id="SSF75217">
    <property type="entry name" value="alpha/beta knot"/>
    <property type="match status" value="1"/>
</dbReference>
<dbReference type="CDD" id="cd18095">
    <property type="entry name" value="SpoU-like_rRNA-MTase"/>
    <property type="match status" value="1"/>
</dbReference>
<dbReference type="Pfam" id="PF22435">
    <property type="entry name" value="MRM3-like_sub_bind"/>
    <property type="match status" value="1"/>
</dbReference>
<dbReference type="SMART" id="SM00967">
    <property type="entry name" value="SpoU_sub_bind"/>
    <property type="match status" value="1"/>
</dbReference>
<dbReference type="InterPro" id="IPR051259">
    <property type="entry name" value="rRNA_Methyltransferase"/>
</dbReference>
<gene>
    <name evidence="5" type="ORF">COX83_00520</name>
</gene>
<protein>
    <recommendedName>
        <fullName evidence="4">RNA 2-O ribose methyltransferase substrate binding domain-containing protein</fullName>
    </recommendedName>
</protein>
<dbReference type="GO" id="GO:0005737">
    <property type="term" value="C:cytoplasm"/>
    <property type="evidence" value="ECO:0007669"/>
    <property type="project" value="UniProtKB-ARBA"/>
</dbReference>
<dbReference type="InterPro" id="IPR001537">
    <property type="entry name" value="SpoU_MeTrfase"/>
</dbReference>
<keyword evidence="3" id="KW-0808">Transferase</keyword>
<evidence type="ECO:0000313" key="5">
    <source>
        <dbReference type="EMBL" id="PIZ93915.1"/>
    </source>
</evidence>
<evidence type="ECO:0000313" key="6">
    <source>
        <dbReference type="Proteomes" id="UP000230078"/>
    </source>
</evidence>
<dbReference type="GO" id="GO:0008173">
    <property type="term" value="F:RNA methyltransferase activity"/>
    <property type="evidence" value="ECO:0007669"/>
    <property type="project" value="InterPro"/>
</dbReference>
<dbReference type="AlphaFoldDB" id="A0A2M7V5P4"/>